<name>A0A8B7N3F5_HYAAZ</name>
<dbReference type="Proteomes" id="UP000694843">
    <property type="component" value="Unplaced"/>
</dbReference>
<keyword evidence="1" id="KW-1185">Reference proteome</keyword>
<dbReference type="RefSeq" id="XP_018008366.1">
    <property type="nucleotide sequence ID" value="XM_018152877.2"/>
</dbReference>
<dbReference type="AlphaFoldDB" id="A0A8B7N3F5"/>
<proteinExistence type="predicted"/>
<accession>A0A8B7N3F5</accession>
<reference evidence="2" key="1">
    <citation type="submission" date="2025-08" db="UniProtKB">
        <authorList>
            <consortium name="RefSeq"/>
        </authorList>
    </citation>
    <scope>IDENTIFICATION</scope>
    <source>
        <tissue evidence="2">Whole organism</tissue>
    </source>
</reference>
<organism evidence="1 2">
    <name type="scientific">Hyalella azteca</name>
    <name type="common">Amphipod</name>
    <dbReference type="NCBI Taxonomy" id="294128"/>
    <lineage>
        <taxon>Eukaryota</taxon>
        <taxon>Metazoa</taxon>
        <taxon>Ecdysozoa</taxon>
        <taxon>Arthropoda</taxon>
        <taxon>Crustacea</taxon>
        <taxon>Multicrustacea</taxon>
        <taxon>Malacostraca</taxon>
        <taxon>Eumalacostraca</taxon>
        <taxon>Peracarida</taxon>
        <taxon>Amphipoda</taxon>
        <taxon>Senticaudata</taxon>
        <taxon>Talitrida</taxon>
        <taxon>Talitroidea</taxon>
        <taxon>Hyalellidae</taxon>
        <taxon>Hyalella</taxon>
    </lineage>
</organism>
<dbReference type="GeneID" id="108666069"/>
<gene>
    <name evidence="2" type="primary">LOC108666069</name>
</gene>
<evidence type="ECO:0000313" key="1">
    <source>
        <dbReference type="Proteomes" id="UP000694843"/>
    </source>
</evidence>
<protein>
    <submittedName>
        <fullName evidence="2">Uncharacterized protein LOC108666069 isoform X1</fullName>
    </submittedName>
</protein>
<evidence type="ECO:0000313" key="2">
    <source>
        <dbReference type="RefSeq" id="XP_018008366.1"/>
    </source>
</evidence>
<dbReference type="KEGG" id="hazt:108666069"/>
<sequence>MARQLEVLTYVFMEPSAAEELTFCWNYWRLLHDAMGDVAMNDWEQILLNCPEAQHIAEAGVYLAYSNKWSVDADYQTLAFPGCNVDAIALLPHQQPALPSVHLLDDPVPQSWRQVARTFKGILDLRLSENHHLQPCDHMLEALNFSSCSLSLFVGCIKDSNSIQSLAKVVMPDSDLWIVTEPHVDLMPLQNKHRELSAWVIVEHTSEGNIAALPTSPHIFLRVKSVAKNQQESLTHTLLGMAPADNRLRSLEVYGCELTEAQLQETLVELQRKNLRTIFRKQIEEGPSRVLTIREKKYALILTDEPPLPPQAEPSRHVSLEHAKSPTSLPVALAVSGENPSVKRTLASSQGHYYMTMYALNVVLPPALRLVMKIVCADKPSEVTYLDYSYTRYKEKKCHGLLSYVSNKSHMMDALNKCDCEELDVRPFDAQPLIELVFLFLSGCSKMYGIDPAIEDAEYKNLVNLMREVRDIRTKWLIGQMENTPEVNGEANRIIDIAIELVREAAKLHRVPDADAVVERAEYACLSLLDKYDDVYIDDDAYAADIVMMENWSQRFLGKVKDEEFKKLRDLGCIEIYESPDHWWVEPLLSIFVSRDHQYKFDETLKNVIFGKLHGVRILLRCRDTKARSFSDVIEQNFPKACSKIGVSSVEYILKYQYPLIFVDAYDEADAMYREVIEEMVYKFHKYPCKIVINHRFVADSLDSSKPLVLPLALKMSKFPKNFKFC</sequence>